<dbReference type="Pfam" id="PF07994">
    <property type="entry name" value="NAD_binding_5"/>
    <property type="match status" value="1"/>
</dbReference>
<evidence type="ECO:0000256" key="2">
    <source>
        <dbReference type="ARBA" id="ARBA00001911"/>
    </source>
</evidence>
<comment type="caution">
    <text evidence="10">The sequence shown here is derived from an EMBL/GenBank/DDBJ whole genome shotgun (WGS) entry which is preliminary data.</text>
</comment>
<dbReference type="Pfam" id="PF00294">
    <property type="entry name" value="PfkB"/>
    <property type="match status" value="1"/>
</dbReference>
<dbReference type="GO" id="GO:0008654">
    <property type="term" value="P:phospholipid biosynthetic process"/>
    <property type="evidence" value="ECO:0007669"/>
    <property type="project" value="InterPro"/>
</dbReference>
<dbReference type="Gene3D" id="3.40.50.720">
    <property type="entry name" value="NAD(P)-binding Rossmann-like Domain"/>
    <property type="match status" value="1"/>
</dbReference>
<dbReference type="Gene3D" id="3.40.1190.20">
    <property type="match status" value="1"/>
</dbReference>
<evidence type="ECO:0000256" key="1">
    <source>
        <dbReference type="ARBA" id="ARBA00000113"/>
    </source>
</evidence>
<evidence type="ECO:0000256" key="5">
    <source>
        <dbReference type="ARBA" id="ARBA00012125"/>
    </source>
</evidence>
<protein>
    <recommendedName>
        <fullName evidence="5">inositol-3-phosphate synthase</fullName>
        <ecNumber evidence="5">5.5.1.4</ecNumber>
    </recommendedName>
</protein>
<comment type="similarity">
    <text evidence="4">Belongs to the myo-inositol 1-phosphate synthase family.</text>
</comment>
<organism evidence="10 11">
    <name type="scientific">Chrysochromulina tobinii</name>
    <dbReference type="NCBI Taxonomy" id="1460289"/>
    <lineage>
        <taxon>Eukaryota</taxon>
        <taxon>Haptista</taxon>
        <taxon>Haptophyta</taxon>
        <taxon>Prymnesiophyceae</taxon>
        <taxon>Prymnesiales</taxon>
        <taxon>Chrysochromulinaceae</taxon>
        <taxon>Chrysochromulina</taxon>
    </lineage>
</organism>
<evidence type="ECO:0000313" key="11">
    <source>
        <dbReference type="Proteomes" id="UP000037460"/>
    </source>
</evidence>
<dbReference type="InterPro" id="IPR011611">
    <property type="entry name" value="PfkB_dom"/>
</dbReference>
<evidence type="ECO:0000313" key="10">
    <source>
        <dbReference type="EMBL" id="KOO21612.1"/>
    </source>
</evidence>
<dbReference type="Proteomes" id="UP000037460">
    <property type="component" value="Unassembled WGS sequence"/>
</dbReference>
<dbReference type="SUPFAM" id="SSF55347">
    <property type="entry name" value="Glyceraldehyde-3-phosphate dehydrogenase-like, C-terminal domain"/>
    <property type="match status" value="1"/>
</dbReference>
<keyword evidence="6" id="KW-0398">Inositol biosynthesis</keyword>
<evidence type="ECO:0000256" key="7">
    <source>
        <dbReference type="SAM" id="Phobius"/>
    </source>
</evidence>
<evidence type="ECO:0000259" key="8">
    <source>
        <dbReference type="Pfam" id="PF00294"/>
    </source>
</evidence>
<dbReference type="GO" id="GO:0006021">
    <property type="term" value="P:inositol biosynthetic process"/>
    <property type="evidence" value="ECO:0007669"/>
    <property type="project" value="UniProtKB-UniPathway"/>
</dbReference>
<dbReference type="OrthoDB" id="2887at2759"/>
<dbReference type="GO" id="GO:0004512">
    <property type="term" value="F:inositol-3-phosphate synthase activity"/>
    <property type="evidence" value="ECO:0007669"/>
    <property type="project" value="UniProtKB-EC"/>
</dbReference>
<sequence>MADGDAFADARDALGTFLAAAEGLHARLGRAPDGSSAAGSSARESIDDVLHCSAEVQAAIARAFKERDGRRHAARLREKAAARQNGLLALAQRMHHADGALTDVLQRSRDALAAAEASASSTRHAPMATIIEYAERVSYSNAAPCGDVAFEDFVKSVVIGGWDVRPTPLGDALYKARIFDYDLVRQLRDKMNAIPVMPGVWDAGFYGENQAAEATHIVATATSRAAQLRWLREDIRRFKAEHELLGESNHVTVIWSASVERPSQEYPSAAALLRAIEEDDREVSPSLLYATAALLEGCSFVNGGSQNTLQPGLLELALPECRAAHGAGGGSGPVYVLGTDFKAGQTKMKTAIVEYLRTLGLRPRTIASYNHLGNNDMKNLISPRTWASKARVKTDIFAPWAADGPIDHKVAVLYTEQMGDEKRDLVEYTSESFMGCEHTMLTYTRAMDSALCAPLMIDAAVFCAYLAARGASGALAGAALAYLFKVPEGAAAGTDPGFFHQSRTLVEVLTEVTAAEAGEVASSGLPGRAEAADGIAGADESHHPPVARGSVICAGLSCIDMQLLSATEPGSREAIARFSGCSVAAGGSTSNTAAALRTLGVEAAILTATGRDVHGAELRRLYEASGIDLRLMLELEDVSTALAVLPVFETGGRACWVDLSANDCLTPRTMLAALSAKRAAPIVRAARALHIGYPHLLQGLQGEALRTFIIEGSNVLLAASGVAPLVSIDINGATLGAAGDADGVLAPALGHVDLLHGNLDEICHLVGSTPLSEATATDDELRRLVAPLLSSGVAVVAVTLGAAGAFVAASDVAERFGRKESLARAGTRWRGTEPVLRH</sequence>
<evidence type="ECO:0000256" key="4">
    <source>
        <dbReference type="ARBA" id="ARBA00010813"/>
    </source>
</evidence>
<accession>A0A0M0J5K6</accession>
<dbReference type="EMBL" id="JWZX01003348">
    <property type="protein sequence ID" value="KOO21612.1"/>
    <property type="molecule type" value="Genomic_DNA"/>
</dbReference>
<comment type="cofactor">
    <cofactor evidence="2">
        <name>NAD(+)</name>
        <dbReference type="ChEBI" id="CHEBI:57540"/>
    </cofactor>
</comment>
<evidence type="ECO:0000256" key="3">
    <source>
        <dbReference type="ARBA" id="ARBA00005117"/>
    </source>
</evidence>
<dbReference type="EC" id="5.5.1.4" evidence="5"/>
<feature type="transmembrane region" description="Helical" evidence="7">
    <location>
        <begin position="784"/>
        <end position="809"/>
    </location>
</feature>
<dbReference type="SUPFAM" id="SSF53613">
    <property type="entry name" value="Ribokinase-like"/>
    <property type="match status" value="1"/>
</dbReference>
<dbReference type="PANTHER" id="PTHR11510">
    <property type="entry name" value="MYO-INOSITOL-1 PHOSPHATE SYNTHASE"/>
    <property type="match status" value="1"/>
</dbReference>
<feature type="domain" description="Carbohydrate kinase PfkB" evidence="8">
    <location>
        <begin position="551"/>
        <end position="810"/>
    </location>
</feature>
<dbReference type="Gene3D" id="3.30.360.10">
    <property type="entry name" value="Dihydrodipicolinate Reductase, domain 2"/>
    <property type="match status" value="1"/>
</dbReference>
<reference evidence="11" key="1">
    <citation type="journal article" date="2015" name="PLoS Genet.">
        <title>Genome Sequence and Transcriptome Analyses of Chrysochromulina tobin: Metabolic Tools for Enhanced Algal Fitness in the Prominent Order Prymnesiales (Haptophyceae).</title>
        <authorList>
            <person name="Hovde B.T."/>
            <person name="Deodato C.R."/>
            <person name="Hunsperger H.M."/>
            <person name="Ryken S.A."/>
            <person name="Yost W."/>
            <person name="Jha R.K."/>
            <person name="Patterson J."/>
            <person name="Monnat R.J. Jr."/>
            <person name="Barlow S.B."/>
            <person name="Starkenburg S.R."/>
            <person name="Cattolico R.A."/>
        </authorList>
    </citation>
    <scope>NUCLEOTIDE SEQUENCE</scope>
    <source>
        <strain evidence="11">CCMP291</strain>
    </source>
</reference>
<dbReference type="UniPathway" id="UPA00823">
    <property type="reaction ID" value="UER00787"/>
</dbReference>
<proteinExistence type="inferred from homology"/>
<dbReference type="SUPFAM" id="SSF51735">
    <property type="entry name" value="NAD(P)-binding Rossmann-fold domains"/>
    <property type="match status" value="1"/>
</dbReference>
<keyword evidence="11" id="KW-1185">Reference proteome</keyword>
<feature type="domain" description="Myo-inositol-1-phosphate synthase GAPDH-like" evidence="9">
    <location>
        <begin position="344"/>
        <end position="449"/>
    </location>
</feature>
<dbReference type="InterPro" id="IPR036291">
    <property type="entry name" value="NAD(P)-bd_dom_sf"/>
</dbReference>
<dbReference type="InterPro" id="IPR002587">
    <property type="entry name" value="Myo-inos-1-P_Synthase"/>
</dbReference>
<keyword evidence="7" id="KW-0812">Transmembrane</keyword>
<comment type="pathway">
    <text evidence="3">Polyol metabolism; myo-inositol biosynthesis; myo-inositol from D-glucose 6-phosphate: step 1/2.</text>
</comment>
<dbReference type="InterPro" id="IPR029056">
    <property type="entry name" value="Ribokinase-like"/>
</dbReference>
<comment type="catalytic activity">
    <reaction evidence="1">
        <text>D-glucose 6-phosphate = 1D-myo-inositol 3-phosphate</text>
        <dbReference type="Rhea" id="RHEA:10716"/>
        <dbReference type="ChEBI" id="CHEBI:58401"/>
        <dbReference type="ChEBI" id="CHEBI:61548"/>
        <dbReference type="EC" id="5.5.1.4"/>
    </reaction>
</comment>
<evidence type="ECO:0000259" key="9">
    <source>
        <dbReference type="Pfam" id="PF01658"/>
    </source>
</evidence>
<name>A0A0M0J5K6_9EUKA</name>
<dbReference type="Pfam" id="PF01658">
    <property type="entry name" value="Inos-1-P_synth"/>
    <property type="match status" value="1"/>
</dbReference>
<dbReference type="AlphaFoldDB" id="A0A0M0J5K6"/>
<evidence type="ECO:0000256" key="6">
    <source>
        <dbReference type="ARBA" id="ARBA00022550"/>
    </source>
</evidence>
<dbReference type="InterPro" id="IPR013021">
    <property type="entry name" value="Myo-inos-1-P_Synthase_GAPDH"/>
</dbReference>
<keyword evidence="7" id="KW-1133">Transmembrane helix</keyword>
<keyword evidence="7" id="KW-0472">Membrane</keyword>
<gene>
    <name evidence="10" type="ORF">Ctob_005985</name>
</gene>